<evidence type="ECO:0000256" key="13">
    <source>
        <dbReference type="SAM" id="Phobius"/>
    </source>
</evidence>
<dbReference type="PRINTS" id="PR00344">
    <property type="entry name" value="BCTRLSENSOR"/>
</dbReference>
<keyword evidence="5" id="KW-0597">Phosphoprotein</keyword>
<evidence type="ECO:0000313" key="17">
    <source>
        <dbReference type="Proteomes" id="UP001596113"/>
    </source>
</evidence>
<reference evidence="17" key="1">
    <citation type="journal article" date="2019" name="Int. J. Syst. Evol. Microbiol.">
        <title>The Global Catalogue of Microorganisms (GCM) 10K type strain sequencing project: providing services to taxonomists for standard genome sequencing and annotation.</title>
        <authorList>
            <consortium name="The Broad Institute Genomics Platform"/>
            <consortium name="The Broad Institute Genome Sequencing Center for Infectious Disease"/>
            <person name="Wu L."/>
            <person name="Ma J."/>
        </authorList>
    </citation>
    <scope>NUCLEOTIDE SEQUENCE [LARGE SCALE GENOMIC DNA]</scope>
    <source>
        <strain evidence="17">CGMCC 1.18575</strain>
    </source>
</reference>
<evidence type="ECO:0000259" key="14">
    <source>
        <dbReference type="PROSITE" id="PS50109"/>
    </source>
</evidence>
<evidence type="ECO:0000256" key="12">
    <source>
        <dbReference type="SAM" id="Coils"/>
    </source>
</evidence>
<evidence type="ECO:0000256" key="9">
    <source>
        <dbReference type="ARBA" id="ARBA00022840"/>
    </source>
</evidence>
<dbReference type="EMBL" id="JBHSMI010000002">
    <property type="protein sequence ID" value="MFC5401203.1"/>
    <property type="molecule type" value="Genomic_DNA"/>
</dbReference>
<dbReference type="InterPro" id="IPR003594">
    <property type="entry name" value="HATPase_dom"/>
</dbReference>
<evidence type="ECO:0000313" key="16">
    <source>
        <dbReference type="EMBL" id="MFC5401203.1"/>
    </source>
</evidence>
<keyword evidence="9" id="KW-0067">ATP-binding</keyword>
<protein>
    <recommendedName>
        <fullName evidence="3">histidine kinase</fullName>
        <ecNumber evidence="3">2.7.13.3</ecNumber>
    </recommendedName>
</protein>
<keyword evidence="8 16" id="KW-0418">Kinase</keyword>
<evidence type="ECO:0000256" key="10">
    <source>
        <dbReference type="ARBA" id="ARBA00023012"/>
    </source>
</evidence>
<keyword evidence="13" id="KW-0812">Transmembrane</keyword>
<keyword evidence="17" id="KW-1185">Reference proteome</keyword>
<comment type="subcellular location">
    <subcellularLocation>
        <location evidence="2">Cell membrane</location>
        <topology evidence="2">Multi-pass membrane protein</topology>
    </subcellularLocation>
</comment>
<evidence type="ECO:0000256" key="8">
    <source>
        <dbReference type="ARBA" id="ARBA00022777"/>
    </source>
</evidence>
<dbReference type="InterPro" id="IPR004358">
    <property type="entry name" value="Sig_transdc_His_kin-like_C"/>
</dbReference>
<dbReference type="PANTHER" id="PTHR34220">
    <property type="entry name" value="SENSOR HISTIDINE KINASE YPDA"/>
    <property type="match status" value="1"/>
</dbReference>
<gene>
    <name evidence="16" type="ORF">ACFPOF_00495</name>
</gene>
<dbReference type="GO" id="GO:0004673">
    <property type="term" value="F:protein histidine kinase activity"/>
    <property type="evidence" value="ECO:0007669"/>
    <property type="project" value="UniProtKB-EC"/>
</dbReference>
<evidence type="ECO:0000256" key="4">
    <source>
        <dbReference type="ARBA" id="ARBA00022475"/>
    </source>
</evidence>
<dbReference type="RefSeq" id="WP_378128540.1">
    <property type="nucleotide sequence ID" value="NZ_JBHSMI010000002.1"/>
</dbReference>
<sequence>MFRSFLQSRSIQTHIFWGMLAVILFIVGTTGAFSYIQVQKIIQKTTSRYANETIRQALGRLESSLNEIERLTQVVSRDTRIQRALEGGSPSNEVLAQVREAVTNLNLQSPYVQYAEVYHQQNILYPFLGQSIDKLLTEQQLGEVDRNNGKLTWIGYQDVFQSSDLPSIMAVTPIEGSYDTKRIGYLVVYISPALINIMVKDFQLSQGSTIDLFDQKGQVLSSSDNEPDEAKKLEIYQSLSGSKNGSFIRKVDGGSFLLNYQTLSLTNWKLVYQIPYSEVVDPLLNIRRNFIIAGIGGVIMTLLLSILLAKTISGPVINLVMEMREARRGKMSFSPVRTSNLEMNELSRNYQKMVNELNEWIEKVYQAQLLKNQAEKKALQAQINPHFLYNTLDTIRWLLILKDEDEISNLIVDLSKILRYTIGKDDHNGLVPLMDEIEQVTRYLSIQKTRFSDKLTISCHVEDEVRQIRIPKLLLQPVVENAVLHGIEGLEDQGVLQIRGYKDKNYYRLEIEDNGTGMSREQVDTIFKPNPDSETGTGIGLRNVYDRIKLVFGPSGDMRIESEPGRGTKVTLYIPEETSITKGA</sequence>
<proteinExistence type="predicted"/>
<dbReference type="Proteomes" id="UP001596113">
    <property type="component" value="Unassembled WGS sequence"/>
</dbReference>
<evidence type="ECO:0000256" key="6">
    <source>
        <dbReference type="ARBA" id="ARBA00022679"/>
    </source>
</evidence>
<evidence type="ECO:0000256" key="7">
    <source>
        <dbReference type="ARBA" id="ARBA00022741"/>
    </source>
</evidence>
<evidence type="ECO:0000256" key="11">
    <source>
        <dbReference type="ARBA" id="ARBA00023136"/>
    </source>
</evidence>
<dbReference type="Pfam" id="PF02518">
    <property type="entry name" value="HATPase_c"/>
    <property type="match status" value="1"/>
</dbReference>
<keyword evidence="11 13" id="KW-0472">Membrane</keyword>
<evidence type="ECO:0000259" key="15">
    <source>
        <dbReference type="PROSITE" id="PS50885"/>
    </source>
</evidence>
<comment type="catalytic activity">
    <reaction evidence="1">
        <text>ATP + protein L-histidine = ADP + protein N-phospho-L-histidine.</text>
        <dbReference type="EC" id="2.7.13.3"/>
    </reaction>
</comment>
<dbReference type="InterPro" id="IPR036890">
    <property type="entry name" value="HATPase_C_sf"/>
</dbReference>
<feature type="domain" description="Histidine kinase" evidence="14">
    <location>
        <begin position="399"/>
        <end position="578"/>
    </location>
</feature>
<keyword evidence="13" id="KW-1133">Transmembrane helix</keyword>
<comment type="caution">
    <text evidence="16">The sequence shown here is derived from an EMBL/GenBank/DDBJ whole genome shotgun (WGS) entry which is preliminary data.</text>
</comment>
<dbReference type="InterPro" id="IPR010559">
    <property type="entry name" value="Sig_transdc_His_kin_internal"/>
</dbReference>
<dbReference type="InterPro" id="IPR003660">
    <property type="entry name" value="HAMP_dom"/>
</dbReference>
<feature type="transmembrane region" description="Helical" evidence="13">
    <location>
        <begin position="15"/>
        <end position="38"/>
    </location>
</feature>
<keyword evidence="12" id="KW-0175">Coiled coil</keyword>
<organism evidence="16 17">
    <name type="scientific">Cohnella soli</name>
    <dbReference type="NCBI Taxonomy" id="425005"/>
    <lineage>
        <taxon>Bacteria</taxon>
        <taxon>Bacillati</taxon>
        <taxon>Bacillota</taxon>
        <taxon>Bacilli</taxon>
        <taxon>Bacillales</taxon>
        <taxon>Paenibacillaceae</taxon>
        <taxon>Cohnella</taxon>
    </lineage>
</organism>
<feature type="coiled-coil region" evidence="12">
    <location>
        <begin position="336"/>
        <end position="363"/>
    </location>
</feature>
<dbReference type="SMART" id="SM00387">
    <property type="entry name" value="HATPase_c"/>
    <property type="match status" value="1"/>
</dbReference>
<keyword evidence="10" id="KW-0902">Two-component regulatory system</keyword>
<accession>A0ABW0HJY5</accession>
<keyword evidence="4" id="KW-1003">Cell membrane</keyword>
<name>A0ABW0HJY5_9BACL</name>
<keyword evidence="6 16" id="KW-0808">Transferase</keyword>
<dbReference type="InterPro" id="IPR005467">
    <property type="entry name" value="His_kinase_dom"/>
</dbReference>
<evidence type="ECO:0000256" key="1">
    <source>
        <dbReference type="ARBA" id="ARBA00000085"/>
    </source>
</evidence>
<feature type="transmembrane region" description="Helical" evidence="13">
    <location>
        <begin position="290"/>
        <end position="309"/>
    </location>
</feature>
<keyword evidence="7" id="KW-0547">Nucleotide-binding</keyword>
<dbReference type="PROSITE" id="PS50885">
    <property type="entry name" value="HAMP"/>
    <property type="match status" value="1"/>
</dbReference>
<feature type="domain" description="HAMP" evidence="15">
    <location>
        <begin position="310"/>
        <end position="362"/>
    </location>
</feature>
<dbReference type="Gene3D" id="6.10.340.10">
    <property type="match status" value="1"/>
</dbReference>
<dbReference type="PROSITE" id="PS50109">
    <property type="entry name" value="HIS_KIN"/>
    <property type="match status" value="1"/>
</dbReference>
<dbReference type="Gene3D" id="3.30.565.10">
    <property type="entry name" value="Histidine kinase-like ATPase, C-terminal domain"/>
    <property type="match status" value="1"/>
</dbReference>
<evidence type="ECO:0000256" key="5">
    <source>
        <dbReference type="ARBA" id="ARBA00022553"/>
    </source>
</evidence>
<dbReference type="EC" id="2.7.13.3" evidence="3"/>
<evidence type="ECO:0000256" key="3">
    <source>
        <dbReference type="ARBA" id="ARBA00012438"/>
    </source>
</evidence>
<dbReference type="InterPro" id="IPR050640">
    <property type="entry name" value="Bact_2-comp_sensor_kinase"/>
</dbReference>
<dbReference type="Gene3D" id="3.30.450.20">
    <property type="entry name" value="PAS domain"/>
    <property type="match status" value="2"/>
</dbReference>
<dbReference type="PANTHER" id="PTHR34220:SF7">
    <property type="entry name" value="SENSOR HISTIDINE KINASE YPDA"/>
    <property type="match status" value="1"/>
</dbReference>
<dbReference type="SUPFAM" id="SSF55874">
    <property type="entry name" value="ATPase domain of HSP90 chaperone/DNA topoisomerase II/histidine kinase"/>
    <property type="match status" value="1"/>
</dbReference>
<dbReference type="Pfam" id="PF06580">
    <property type="entry name" value="His_kinase"/>
    <property type="match status" value="1"/>
</dbReference>
<evidence type="ECO:0000256" key="2">
    <source>
        <dbReference type="ARBA" id="ARBA00004651"/>
    </source>
</evidence>